<evidence type="ECO:0000313" key="3">
    <source>
        <dbReference type="Proteomes" id="UP000178759"/>
    </source>
</evidence>
<dbReference type="STRING" id="1798392.A3A79_04280"/>
<evidence type="ECO:0000313" key="2">
    <source>
        <dbReference type="EMBL" id="OGG24373.1"/>
    </source>
</evidence>
<reference evidence="2 3" key="1">
    <citation type="journal article" date="2016" name="Nat. Commun.">
        <title>Thousands of microbial genomes shed light on interconnected biogeochemical processes in an aquifer system.</title>
        <authorList>
            <person name="Anantharaman K."/>
            <person name="Brown C.T."/>
            <person name="Hug L.A."/>
            <person name="Sharon I."/>
            <person name="Castelle C.J."/>
            <person name="Probst A.J."/>
            <person name="Thomas B.C."/>
            <person name="Singh A."/>
            <person name="Wilkins M.J."/>
            <person name="Karaoz U."/>
            <person name="Brodie E.L."/>
            <person name="Williams K.H."/>
            <person name="Hubbard S.S."/>
            <person name="Banfield J.F."/>
        </authorList>
    </citation>
    <scope>NUCLEOTIDE SEQUENCE [LARGE SCALE GENOMIC DNA]</scope>
</reference>
<gene>
    <name evidence="2" type="ORF">A3A79_04280</name>
</gene>
<sequence>MDWRSYIYPQTIERFSTVYNHDIRVVEDHGKLKILVNGSPQSGPYIEKLWKNALRSFGFPKKIVPKSILVLGIAGGTVIHLLHQWYPEAKITAVDIDQTMIDIGKKYFELGKIKNLILKKSDANTYVQKKSAYDIIIVDLSFGREIPVFVTTRKFLSALKKIRMGEGIVVINFLREKEYKEISGNLKKILVGLFPIVRDKQLFLNRFFMAS</sequence>
<dbReference type="PANTHER" id="PTHR43317">
    <property type="entry name" value="THERMOSPERMINE SYNTHASE ACAULIS5"/>
    <property type="match status" value="1"/>
</dbReference>
<protein>
    <recommendedName>
        <fullName evidence="4">PABS domain-containing protein</fullName>
    </recommendedName>
</protein>
<keyword evidence="1" id="KW-0620">Polyamine biosynthesis</keyword>
<dbReference type="GO" id="GO:0006596">
    <property type="term" value="P:polyamine biosynthetic process"/>
    <property type="evidence" value="ECO:0007669"/>
    <property type="project" value="UniProtKB-KW"/>
</dbReference>
<accession>A0A1F6AIW2</accession>
<dbReference type="GO" id="GO:0010487">
    <property type="term" value="F:thermospermine synthase activity"/>
    <property type="evidence" value="ECO:0007669"/>
    <property type="project" value="TreeGrafter"/>
</dbReference>
<dbReference type="InterPro" id="IPR029063">
    <property type="entry name" value="SAM-dependent_MTases_sf"/>
</dbReference>
<dbReference type="SUPFAM" id="SSF53335">
    <property type="entry name" value="S-adenosyl-L-methionine-dependent methyltransferases"/>
    <property type="match status" value="1"/>
</dbReference>
<dbReference type="Pfam" id="PF01564">
    <property type="entry name" value="Spermine_synth"/>
    <property type="match status" value="1"/>
</dbReference>
<name>A0A1F6AIW2_9BACT</name>
<dbReference type="AlphaFoldDB" id="A0A1F6AIW2"/>
<dbReference type="Gene3D" id="3.40.50.150">
    <property type="entry name" value="Vaccinia Virus protein VP39"/>
    <property type="match status" value="1"/>
</dbReference>
<organism evidence="2 3">
    <name type="scientific">Candidatus Gottesmanbacteria bacterium RIFCSPLOWO2_01_FULL_43_11b</name>
    <dbReference type="NCBI Taxonomy" id="1798392"/>
    <lineage>
        <taxon>Bacteria</taxon>
        <taxon>Candidatus Gottesmaniibacteriota</taxon>
    </lineage>
</organism>
<comment type="caution">
    <text evidence="2">The sequence shown here is derived from an EMBL/GenBank/DDBJ whole genome shotgun (WGS) entry which is preliminary data.</text>
</comment>
<proteinExistence type="predicted"/>
<dbReference type="PANTHER" id="PTHR43317:SF1">
    <property type="entry name" value="THERMOSPERMINE SYNTHASE ACAULIS5"/>
    <property type="match status" value="1"/>
</dbReference>
<evidence type="ECO:0000256" key="1">
    <source>
        <dbReference type="ARBA" id="ARBA00023115"/>
    </source>
</evidence>
<dbReference type="EMBL" id="MFJV01000001">
    <property type="protein sequence ID" value="OGG24373.1"/>
    <property type="molecule type" value="Genomic_DNA"/>
</dbReference>
<dbReference type="Proteomes" id="UP000178759">
    <property type="component" value="Unassembled WGS sequence"/>
</dbReference>
<evidence type="ECO:0008006" key="4">
    <source>
        <dbReference type="Google" id="ProtNLM"/>
    </source>
</evidence>
<dbReference type="CDD" id="cd02440">
    <property type="entry name" value="AdoMet_MTases"/>
    <property type="match status" value="1"/>
</dbReference>